<keyword evidence="4" id="KW-1185">Reference proteome</keyword>
<proteinExistence type="predicted"/>
<evidence type="ECO:0000313" key="3">
    <source>
        <dbReference type="EMBL" id="KAG5684429.1"/>
    </source>
</evidence>
<dbReference type="OrthoDB" id="6630523at2759"/>
<evidence type="ECO:0000256" key="2">
    <source>
        <dbReference type="SAM" id="SignalP"/>
    </source>
</evidence>
<gene>
    <name evidence="3" type="ORF">PVAND_013663</name>
</gene>
<dbReference type="Proteomes" id="UP001107558">
    <property type="component" value="Chromosome 1"/>
</dbReference>
<feature type="chain" id="PRO_5039891666" evidence="2">
    <location>
        <begin position="21"/>
        <end position="1055"/>
    </location>
</feature>
<comment type="caution">
    <text evidence="3">The sequence shown here is derived from an EMBL/GenBank/DDBJ whole genome shotgun (WGS) entry which is preliminary data.</text>
</comment>
<accession>A0A9J6CQZ6</accession>
<dbReference type="EMBL" id="JADBJN010000001">
    <property type="protein sequence ID" value="KAG5684429.1"/>
    <property type="molecule type" value="Genomic_DNA"/>
</dbReference>
<dbReference type="AlphaFoldDB" id="A0A9J6CQZ6"/>
<sequence length="1055" mass="118958">MYIILKVLLLTILMNHFSSSELLRAPQQPQFDYAFTKFRPPPPPPPSQEPTFFQRITSWFYPWGMSREEEEFNLPASPKIDHLPSQQPPHQQYQPVISQQTIPPVHIRDTEPTTARTTKTMFTKCSPCNKVPWIPMVPTYQMPLVKGNQQNQQQQQQQQIYFKHHFNNENQYSQINSNSGYKISPPTTTLSQKYGPPVISTTLSTVYGSPPVATPSPRYGVPFTTQSPPSSSTPLKLINQGHHVYGPPSQMPIKIVQPTYKYTTPSVAFPPVTTEKPNTNTIDTSVITFTTNRPQNNRPLRFTSGLNTASAVTNPEYLPPPNLLPLEGENSPLAPIPIPNLSPTPIPPLFDAKDFNNNPYTNQQTGFIKIVPLEPVAQLSSNINVQVKPNANLSHTDNDSAVEVINSNLVADFTIAPEVVHNESESQTQTQFSQQHQKHRGGTSRINIDIENNLDNYNATLNVPIVVESAETNTDSTIAESENNFQHNINQVLDIVPFDQLKSVNGDDVINPEEDELSPNRVFPPRENVEEEANTITTTEGNYLVKFEPSIQTAADLAEEALKKSQADNYKNYNKIRDRETPLELLDSPIFHIGSTTTTTIKTTLPPFKPIEDFRKKLSTLWTAATSTTPFTTEETITTTTDTPSISTTSLSFLSRLTSGITLPRETVKPLSIGSLSTKKPKQIQIIIPYSTYHKPSPFKPQDEQEILTYRPVRGYYVTHPPRTKETSPITTTSSTSTTEITTSVITNTTTQQPLVSFEPLFNAHGYHNDQEYHENAQESKIVESKVSIDPPKPTRQLTKIVANNIRDLLKKERTPKPPRIDLIKLQRNIDGWTEQTYRGKASTMALMGHTKTIPSSFLTTTMRAKSYMKFPTTTLAPKTTFEPELMEETKRQYENILYKKDEPYVKRHDRFLDRDNELLLLNNNLTQSNYIQEGVKVYAPKTTLSPKELWKRLHVTVSPNNEKIYVVTPLPKEGSNENSTSVYKPRFAIRPTLAGIKMPKKIKPEASRRMDDSDDLIDVETINGSTKVVKIITPERKEVTSSIDSTTTEKSTHS</sequence>
<feature type="region of interest" description="Disordered" evidence="1">
    <location>
        <begin position="1036"/>
        <end position="1055"/>
    </location>
</feature>
<name>A0A9J6CQZ6_POLVA</name>
<feature type="compositionally biased region" description="Polar residues" evidence="1">
    <location>
        <begin position="1041"/>
        <end position="1055"/>
    </location>
</feature>
<evidence type="ECO:0000256" key="1">
    <source>
        <dbReference type="SAM" id="MobiDB-lite"/>
    </source>
</evidence>
<feature type="region of interest" description="Disordered" evidence="1">
    <location>
        <begin position="421"/>
        <end position="442"/>
    </location>
</feature>
<feature type="region of interest" description="Disordered" evidence="1">
    <location>
        <begin position="719"/>
        <end position="739"/>
    </location>
</feature>
<keyword evidence="2" id="KW-0732">Signal</keyword>
<protein>
    <submittedName>
        <fullName evidence="3">Uncharacterized protein</fullName>
    </submittedName>
</protein>
<organism evidence="3 4">
    <name type="scientific">Polypedilum vanderplanki</name>
    <name type="common">Sleeping chironomid midge</name>
    <dbReference type="NCBI Taxonomy" id="319348"/>
    <lineage>
        <taxon>Eukaryota</taxon>
        <taxon>Metazoa</taxon>
        <taxon>Ecdysozoa</taxon>
        <taxon>Arthropoda</taxon>
        <taxon>Hexapoda</taxon>
        <taxon>Insecta</taxon>
        <taxon>Pterygota</taxon>
        <taxon>Neoptera</taxon>
        <taxon>Endopterygota</taxon>
        <taxon>Diptera</taxon>
        <taxon>Nematocera</taxon>
        <taxon>Chironomoidea</taxon>
        <taxon>Chironomidae</taxon>
        <taxon>Chironominae</taxon>
        <taxon>Polypedilum</taxon>
        <taxon>Polypedilum</taxon>
    </lineage>
</organism>
<feature type="compositionally biased region" description="Low complexity" evidence="1">
    <location>
        <begin position="425"/>
        <end position="435"/>
    </location>
</feature>
<feature type="compositionally biased region" description="Low complexity" evidence="1">
    <location>
        <begin position="727"/>
        <end position="739"/>
    </location>
</feature>
<evidence type="ECO:0000313" key="4">
    <source>
        <dbReference type="Proteomes" id="UP001107558"/>
    </source>
</evidence>
<reference evidence="3" key="1">
    <citation type="submission" date="2021-03" db="EMBL/GenBank/DDBJ databases">
        <title>Chromosome level genome of the anhydrobiotic midge Polypedilum vanderplanki.</title>
        <authorList>
            <person name="Yoshida Y."/>
            <person name="Kikawada T."/>
            <person name="Gusev O."/>
        </authorList>
    </citation>
    <scope>NUCLEOTIDE SEQUENCE</scope>
    <source>
        <strain evidence="3">NIAS01</strain>
        <tissue evidence="3">Whole body or cell culture</tissue>
    </source>
</reference>
<feature type="signal peptide" evidence="2">
    <location>
        <begin position="1"/>
        <end position="20"/>
    </location>
</feature>